<keyword evidence="4 5" id="KW-1015">Disulfide bond</keyword>
<dbReference type="InterPro" id="IPR032382">
    <property type="entry name" value="AltA1"/>
</dbReference>
<evidence type="ECO:0000259" key="7">
    <source>
        <dbReference type="PROSITE" id="PS51895"/>
    </source>
</evidence>
<gene>
    <name evidence="8" type="ORF">IWX46DRAFT_597152</name>
</gene>
<name>A0ABR1MHD6_9PEZI</name>
<comment type="caution">
    <text evidence="5">Lacks conserved residue(s) required for the propagation of feature annotation.</text>
</comment>
<evidence type="ECO:0000256" key="5">
    <source>
        <dbReference type="PROSITE-ProRule" id="PRU01243"/>
    </source>
</evidence>
<evidence type="ECO:0000256" key="6">
    <source>
        <dbReference type="SAM" id="SignalP"/>
    </source>
</evidence>
<accession>A0ABR1MHD6</accession>
<sequence length="130" mass="13221">MRFSIAASVAALSALVSAGVSGIETATVTDLFIRDNNGIQSAGFTVQGVKCSVSSGAEIANGKEVQCGSSQYHFGITGSISDYTLSISKDVGTGAGISGKKHIEVSCHAAGPQPADYICNQTGQIYVTLT</sequence>
<comment type="caution">
    <text evidence="8">The sequence shown here is derived from an EMBL/GenBank/DDBJ whole genome shotgun (WGS) entry which is preliminary data.</text>
</comment>
<dbReference type="Gene3D" id="2.40.350.20">
    <property type="match status" value="1"/>
</dbReference>
<evidence type="ECO:0000313" key="8">
    <source>
        <dbReference type="EMBL" id="KAK7548065.1"/>
    </source>
</evidence>
<comment type="subcellular location">
    <subcellularLocation>
        <location evidence="1">Secreted</location>
    </subcellularLocation>
</comment>
<dbReference type="EMBL" id="JBBPDW010000011">
    <property type="protein sequence ID" value="KAK7548065.1"/>
    <property type="molecule type" value="Genomic_DNA"/>
</dbReference>
<protein>
    <recommendedName>
        <fullName evidence="7">AA1-like domain-containing protein</fullName>
    </recommendedName>
</protein>
<proteinExistence type="predicted"/>
<feature type="disulfide bond" evidence="5">
    <location>
        <begin position="107"/>
        <end position="119"/>
    </location>
</feature>
<keyword evidence="9" id="KW-1185">Reference proteome</keyword>
<keyword evidence="2" id="KW-0964">Secreted</keyword>
<evidence type="ECO:0000313" key="9">
    <source>
        <dbReference type="Proteomes" id="UP001365128"/>
    </source>
</evidence>
<evidence type="ECO:0000256" key="4">
    <source>
        <dbReference type="ARBA" id="ARBA00023157"/>
    </source>
</evidence>
<feature type="signal peptide" evidence="6">
    <location>
        <begin position="1"/>
        <end position="22"/>
    </location>
</feature>
<evidence type="ECO:0000256" key="3">
    <source>
        <dbReference type="ARBA" id="ARBA00022729"/>
    </source>
</evidence>
<keyword evidence="3 6" id="KW-0732">Signal</keyword>
<evidence type="ECO:0000256" key="2">
    <source>
        <dbReference type="ARBA" id="ARBA00022525"/>
    </source>
</evidence>
<dbReference type="Proteomes" id="UP001365128">
    <property type="component" value="Unassembled WGS sequence"/>
</dbReference>
<dbReference type="Pfam" id="PF16541">
    <property type="entry name" value="AltA1"/>
    <property type="match status" value="1"/>
</dbReference>
<dbReference type="PROSITE" id="PS51895">
    <property type="entry name" value="AA1"/>
    <property type="match status" value="1"/>
</dbReference>
<evidence type="ECO:0000256" key="1">
    <source>
        <dbReference type="ARBA" id="ARBA00004613"/>
    </source>
</evidence>
<feature type="chain" id="PRO_5045319595" description="AA1-like domain-containing protein" evidence="6">
    <location>
        <begin position="23"/>
        <end position="130"/>
    </location>
</feature>
<reference evidence="8 9" key="1">
    <citation type="submission" date="2024-04" db="EMBL/GenBank/DDBJ databases">
        <title>Phyllosticta paracitricarpa is synonymous to the EU quarantine fungus P. citricarpa based on phylogenomic analyses.</title>
        <authorList>
            <consortium name="Lawrence Berkeley National Laboratory"/>
            <person name="Van Ingen-Buijs V.A."/>
            <person name="Van Westerhoven A.C."/>
            <person name="Haridas S."/>
            <person name="Skiadas P."/>
            <person name="Martin F."/>
            <person name="Groenewald J.Z."/>
            <person name="Crous P.W."/>
            <person name="Seidl M.F."/>
        </authorList>
    </citation>
    <scope>NUCLEOTIDE SEQUENCE [LARGE SCALE GENOMIC DNA]</scope>
    <source>
        <strain evidence="8 9">CBS 122670</strain>
    </source>
</reference>
<feature type="domain" description="AA1-like" evidence="7">
    <location>
        <begin position="21"/>
        <end position="130"/>
    </location>
</feature>
<organism evidence="8 9">
    <name type="scientific">Phyllosticta citricarpa</name>
    <dbReference type="NCBI Taxonomy" id="55181"/>
    <lineage>
        <taxon>Eukaryota</taxon>
        <taxon>Fungi</taxon>
        <taxon>Dikarya</taxon>
        <taxon>Ascomycota</taxon>
        <taxon>Pezizomycotina</taxon>
        <taxon>Dothideomycetes</taxon>
        <taxon>Dothideomycetes incertae sedis</taxon>
        <taxon>Botryosphaeriales</taxon>
        <taxon>Phyllostictaceae</taxon>
        <taxon>Phyllosticta</taxon>
    </lineage>
</organism>